<protein>
    <submittedName>
        <fullName evidence="1">Uncharacterized protein</fullName>
    </submittedName>
</protein>
<dbReference type="Proteomes" id="UP001234178">
    <property type="component" value="Unassembled WGS sequence"/>
</dbReference>
<reference evidence="1 2" key="1">
    <citation type="journal article" date="2023" name="Nucleic Acids Res.">
        <title>The hologenome of Daphnia magna reveals possible DNA methylation and microbiome-mediated evolution of the host genome.</title>
        <authorList>
            <person name="Chaturvedi A."/>
            <person name="Li X."/>
            <person name="Dhandapani V."/>
            <person name="Marshall H."/>
            <person name="Kissane S."/>
            <person name="Cuenca-Cambronero M."/>
            <person name="Asole G."/>
            <person name="Calvet F."/>
            <person name="Ruiz-Romero M."/>
            <person name="Marangio P."/>
            <person name="Guigo R."/>
            <person name="Rago D."/>
            <person name="Mirbahai L."/>
            <person name="Eastwood N."/>
            <person name="Colbourne J.K."/>
            <person name="Zhou J."/>
            <person name="Mallon E."/>
            <person name="Orsini L."/>
        </authorList>
    </citation>
    <scope>NUCLEOTIDE SEQUENCE [LARGE SCALE GENOMIC DNA]</scope>
    <source>
        <strain evidence="1">LRV0_1</strain>
    </source>
</reference>
<proteinExistence type="predicted"/>
<sequence length="143" mass="16216">MPKPDKIPFLFKIWPLRRIERLPTVRKQTTSDKIPIPEASKLMTKSTPEKIPATFHSVLAPEEKDPEIAILKRDIEELKTQITAMKIAAIPMEDRITILESSIQTLKKQIEPLLVILEAVNTIKAEMKNGFSATFNQLQSLTA</sequence>
<name>A0ABR0B0U3_9CRUS</name>
<gene>
    <name evidence="1" type="ORF">OUZ56_024432</name>
</gene>
<organism evidence="1 2">
    <name type="scientific">Daphnia magna</name>
    <dbReference type="NCBI Taxonomy" id="35525"/>
    <lineage>
        <taxon>Eukaryota</taxon>
        <taxon>Metazoa</taxon>
        <taxon>Ecdysozoa</taxon>
        <taxon>Arthropoda</taxon>
        <taxon>Crustacea</taxon>
        <taxon>Branchiopoda</taxon>
        <taxon>Diplostraca</taxon>
        <taxon>Cladocera</taxon>
        <taxon>Anomopoda</taxon>
        <taxon>Daphniidae</taxon>
        <taxon>Daphnia</taxon>
    </lineage>
</organism>
<accession>A0ABR0B0U3</accession>
<evidence type="ECO:0000313" key="1">
    <source>
        <dbReference type="EMBL" id="KAK4030998.1"/>
    </source>
</evidence>
<dbReference type="Gene3D" id="1.20.5.1700">
    <property type="match status" value="1"/>
</dbReference>
<dbReference type="EMBL" id="JAOYFB010000039">
    <property type="protein sequence ID" value="KAK4030998.1"/>
    <property type="molecule type" value="Genomic_DNA"/>
</dbReference>
<keyword evidence="2" id="KW-1185">Reference proteome</keyword>
<comment type="caution">
    <text evidence="1">The sequence shown here is derived from an EMBL/GenBank/DDBJ whole genome shotgun (WGS) entry which is preliminary data.</text>
</comment>
<evidence type="ECO:0000313" key="2">
    <source>
        <dbReference type="Proteomes" id="UP001234178"/>
    </source>
</evidence>